<organism evidence="6 7">
    <name type="scientific">Chloropicon primus</name>
    <dbReference type="NCBI Taxonomy" id="1764295"/>
    <lineage>
        <taxon>Eukaryota</taxon>
        <taxon>Viridiplantae</taxon>
        <taxon>Chlorophyta</taxon>
        <taxon>Chloropicophyceae</taxon>
        <taxon>Chloropicales</taxon>
        <taxon>Chloropicaceae</taxon>
        <taxon>Chloropicon</taxon>
    </lineage>
</organism>
<evidence type="ECO:0000256" key="5">
    <source>
        <dbReference type="RuleBase" id="RU003470"/>
    </source>
</evidence>
<reference evidence="6 7" key="1">
    <citation type="submission" date="2018-07" db="EMBL/GenBank/DDBJ databases">
        <title>The complete nuclear genome of the prasinophyte Chloropicon primus (CCMP1205).</title>
        <authorList>
            <person name="Pombert J.-F."/>
            <person name="Otis C."/>
            <person name="Turmel M."/>
            <person name="Lemieux C."/>
        </authorList>
    </citation>
    <scope>NUCLEOTIDE SEQUENCE [LARGE SCALE GENOMIC DNA]</scope>
    <source>
        <strain evidence="6 7">CCMP1205</strain>
    </source>
</reference>
<dbReference type="InterPro" id="IPR023509">
    <property type="entry name" value="DTD-like_sf"/>
</dbReference>
<accession>A0A5B8N1K4</accession>
<evidence type="ECO:0000313" key="6">
    <source>
        <dbReference type="EMBL" id="QDZ25720.1"/>
    </source>
</evidence>
<dbReference type="EC" id="3.1.1.96" evidence="2 5"/>
<dbReference type="EMBL" id="CP031051">
    <property type="protein sequence ID" value="QDZ25720.1"/>
    <property type="molecule type" value="Genomic_DNA"/>
</dbReference>
<dbReference type="Pfam" id="PF02580">
    <property type="entry name" value="Tyr_Deacylase"/>
    <property type="match status" value="1"/>
</dbReference>
<dbReference type="AlphaFoldDB" id="A0A5B8N1K4"/>
<dbReference type="SUPFAM" id="SSF69500">
    <property type="entry name" value="DTD-like"/>
    <property type="match status" value="1"/>
</dbReference>
<dbReference type="STRING" id="1764295.A0A5B8N1K4"/>
<evidence type="ECO:0000256" key="1">
    <source>
        <dbReference type="ARBA" id="ARBA00009673"/>
    </source>
</evidence>
<comment type="subcellular location">
    <subcellularLocation>
        <location evidence="5">Cytoplasm</location>
    </subcellularLocation>
</comment>
<proteinExistence type="inferred from homology"/>
<dbReference type="Proteomes" id="UP000316726">
    <property type="component" value="Chromosome 18"/>
</dbReference>
<evidence type="ECO:0000256" key="2">
    <source>
        <dbReference type="ARBA" id="ARBA00013056"/>
    </source>
</evidence>
<keyword evidence="5" id="KW-0694">RNA-binding</keyword>
<dbReference type="OrthoDB" id="275783at2759"/>
<dbReference type="Gene3D" id="3.50.80.10">
    <property type="entry name" value="D-tyrosyl-tRNA(Tyr) deacylase"/>
    <property type="match status" value="1"/>
</dbReference>
<evidence type="ECO:0000313" key="7">
    <source>
        <dbReference type="Proteomes" id="UP000316726"/>
    </source>
</evidence>
<comment type="catalytic activity">
    <reaction evidence="4">
        <text>a D-aminoacyl-tRNA + H2O = a tRNA + a D-alpha-amino acid + H(+)</text>
        <dbReference type="Rhea" id="RHEA:13953"/>
        <dbReference type="Rhea" id="RHEA-COMP:10123"/>
        <dbReference type="Rhea" id="RHEA-COMP:10124"/>
        <dbReference type="ChEBI" id="CHEBI:15377"/>
        <dbReference type="ChEBI" id="CHEBI:15378"/>
        <dbReference type="ChEBI" id="CHEBI:59871"/>
        <dbReference type="ChEBI" id="CHEBI:78442"/>
        <dbReference type="ChEBI" id="CHEBI:79333"/>
        <dbReference type="EC" id="3.1.1.96"/>
    </reaction>
</comment>
<comment type="catalytic activity">
    <reaction evidence="3">
        <text>glycyl-tRNA(Ala) + H2O = tRNA(Ala) + glycine + H(+)</text>
        <dbReference type="Rhea" id="RHEA:53744"/>
        <dbReference type="Rhea" id="RHEA-COMP:9657"/>
        <dbReference type="Rhea" id="RHEA-COMP:13640"/>
        <dbReference type="ChEBI" id="CHEBI:15377"/>
        <dbReference type="ChEBI" id="CHEBI:15378"/>
        <dbReference type="ChEBI" id="CHEBI:57305"/>
        <dbReference type="ChEBI" id="CHEBI:78442"/>
        <dbReference type="ChEBI" id="CHEBI:78522"/>
        <dbReference type="EC" id="3.1.1.96"/>
    </reaction>
</comment>
<keyword evidence="5" id="KW-0820">tRNA-binding</keyword>
<evidence type="ECO:0000256" key="4">
    <source>
        <dbReference type="ARBA" id="ARBA00048018"/>
    </source>
</evidence>
<keyword evidence="5" id="KW-0378">Hydrolase</keyword>
<dbReference type="InterPro" id="IPR003732">
    <property type="entry name" value="Daa-tRNA_deacyls_DTD"/>
</dbReference>
<dbReference type="PANTHER" id="PTHR10472">
    <property type="entry name" value="D-TYROSYL-TRNA TYR DEACYLASE"/>
    <property type="match status" value="1"/>
</dbReference>
<dbReference type="FunFam" id="3.50.80.10:FF:000001">
    <property type="entry name" value="D-aminoacyl-tRNA deacylase"/>
    <property type="match status" value="1"/>
</dbReference>
<keyword evidence="7" id="KW-1185">Reference proteome</keyword>
<gene>
    <name evidence="6" type="ORF">A3770_18p82380</name>
</gene>
<dbReference type="NCBIfam" id="TIGR00256">
    <property type="entry name" value="D-aminoacyl-tRNA deacylase"/>
    <property type="match status" value="1"/>
</dbReference>
<comment type="similarity">
    <text evidence="1 5">Belongs to the DTD family.</text>
</comment>
<protein>
    <recommendedName>
        <fullName evidence="2 5">D-aminoacyl-tRNA deacylase</fullName>
        <ecNumber evidence="2 5">3.1.1.96</ecNumber>
    </recommendedName>
</protein>
<dbReference type="GO" id="GO:0051500">
    <property type="term" value="F:D-tyrosyl-tRNA(Tyr) deacylase activity"/>
    <property type="evidence" value="ECO:0007669"/>
    <property type="project" value="TreeGrafter"/>
</dbReference>
<dbReference type="GO" id="GO:0106026">
    <property type="term" value="F:Gly-tRNA(Ala) deacylase activity"/>
    <property type="evidence" value="ECO:0007669"/>
    <property type="project" value="RHEA"/>
</dbReference>
<evidence type="ECO:0000256" key="3">
    <source>
        <dbReference type="ARBA" id="ARBA00047676"/>
    </source>
</evidence>
<dbReference type="GO" id="GO:0000049">
    <property type="term" value="F:tRNA binding"/>
    <property type="evidence" value="ECO:0007669"/>
    <property type="project" value="UniProtKB-KW"/>
</dbReference>
<dbReference type="PANTHER" id="PTHR10472:SF5">
    <property type="entry name" value="D-AMINOACYL-TRNA DEACYLASE 1"/>
    <property type="match status" value="1"/>
</dbReference>
<name>A0A5B8N1K4_9CHLO</name>
<dbReference type="GO" id="GO:0005737">
    <property type="term" value="C:cytoplasm"/>
    <property type="evidence" value="ECO:0007669"/>
    <property type="project" value="UniProtKB-SubCell"/>
</dbReference>
<sequence>MRAVIQRVLSASVEVNGSIVSSIDRGLVCLIGLGKGEENAEEATDYIAKKILNGRYFENEETGKPWDLSVTAKGYEVLLVSQFTLYGKFKGNSLTYHQAMPPTEAKRAYEEFCQLIKSRYEEEKVFDGEFGAMMKVSLVNDGPVTITVDSSVKN</sequence>
<keyword evidence="5" id="KW-0963">Cytoplasm</keyword>